<dbReference type="CDD" id="cd04590">
    <property type="entry name" value="CBS_pair_CorC_HlyC_assoc"/>
    <property type="match status" value="1"/>
</dbReference>
<evidence type="ECO:0000256" key="8">
    <source>
        <dbReference type="SAM" id="Phobius"/>
    </source>
</evidence>
<evidence type="ECO:0000313" key="11">
    <source>
        <dbReference type="Proteomes" id="UP001501705"/>
    </source>
</evidence>
<dbReference type="InterPro" id="IPR046342">
    <property type="entry name" value="CBS_dom_sf"/>
</dbReference>
<dbReference type="InterPro" id="IPR044751">
    <property type="entry name" value="Ion_transp-like_CBS"/>
</dbReference>
<sequence length="372" mass="39178">MSTTLALIISVVLLALNGFFVAAEFALVASKRHRLEELAASGSRSARSAIAGVSELSLMLAGAQLGITLCTLGLGSLSEPAIAHLLHPLFELAHIPEGVGHVIALIIAVGGIGLLHVLLGEMAPKSWAISNPERAALILAMPFRGFTYVFRPLLSMLNWIANLCIRLVGVTPQNEIANAHGPDELRLLIESSREHGTLEEPEHELLTAMLALQNTTVGQVMTPIAQLSTVPTTATAREIEKTSRREGHSRLAVVRIHPETPDQSPGDAAGAGGSLSKSICGIVHVRDAARATTAGDTASRASDLMMPALELGDRTPVATAIRTMRAERSQLAVVCGGDTAIGVVALEDLLEEVIGEFDDETDPIITAARPTP</sequence>
<feature type="transmembrane region" description="Helical" evidence="8">
    <location>
        <begin position="6"/>
        <end position="28"/>
    </location>
</feature>
<evidence type="ECO:0000256" key="3">
    <source>
        <dbReference type="ARBA" id="ARBA00022692"/>
    </source>
</evidence>
<feature type="domain" description="CNNM transmembrane" evidence="9">
    <location>
        <begin position="1"/>
        <end position="202"/>
    </location>
</feature>
<reference evidence="10 11" key="1">
    <citation type="journal article" date="2019" name="Int. J. Syst. Evol. Microbiol.">
        <title>The Global Catalogue of Microorganisms (GCM) 10K type strain sequencing project: providing services to taxonomists for standard genome sequencing and annotation.</title>
        <authorList>
            <consortium name="The Broad Institute Genomics Platform"/>
            <consortium name="The Broad Institute Genome Sequencing Center for Infectious Disease"/>
            <person name="Wu L."/>
            <person name="Ma J."/>
        </authorList>
    </citation>
    <scope>NUCLEOTIDE SEQUENCE [LARGE SCALE GENOMIC DNA]</scope>
    <source>
        <strain evidence="10 11">JCM 15572</strain>
    </source>
</reference>
<keyword evidence="2" id="KW-1003">Cell membrane</keyword>
<feature type="transmembrane region" description="Helical" evidence="8">
    <location>
        <begin position="98"/>
        <end position="119"/>
    </location>
</feature>
<dbReference type="InterPro" id="IPR000644">
    <property type="entry name" value="CBS_dom"/>
</dbReference>
<keyword evidence="4" id="KW-0677">Repeat</keyword>
<dbReference type="Gene3D" id="3.10.580.10">
    <property type="entry name" value="CBS-domain"/>
    <property type="match status" value="1"/>
</dbReference>
<evidence type="ECO:0000256" key="7">
    <source>
        <dbReference type="PROSITE-ProRule" id="PRU01193"/>
    </source>
</evidence>
<keyword evidence="11" id="KW-1185">Reference proteome</keyword>
<dbReference type="Pfam" id="PF00571">
    <property type="entry name" value="CBS"/>
    <property type="match status" value="1"/>
</dbReference>
<dbReference type="Proteomes" id="UP001501705">
    <property type="component" value="Unassembled WGS sequence"/>
</dbReference>
<dbReference type="PANTHER" id="PTHR43099">
    <property type="entry name" value="UPF0053 PROTEIN YRKA"/>
    <property type="match status" value="1"/>
</dbReference>
<dbReference type="EMBL" id="BAAAPH010000011">
    <property type="protein sequence ID" value="GAA1577959.1"/>
    <property type="molecule type" value="Genomic_DNA"/>
</dbReference>
<keyword evidence="6 7" id="KW-0472">Membrane</keyword>
<dbReference type="SUPFAM" id="SSF54631">
    <property type="entry name" value="CBS-domain pair"/>
    <property type="match status" value="1"/>
</dbReference>
<dbReference type="InterPro" id="IPR002550">
    <property type="entry name" value="CNNM"/>
</dbReference>
<dbReference type="PANTHER" id="PTHR43099:SF5">
    <property type="entry name" value="HLYC_CORC FAMILY TRANSPORTER"/>
    <property type="match status" value="1"/>
</dbReference>
<gene>
    <name evidence="10" type="ORF">GCM10009804_38170</name>
</gene>
<organism evidence="10 11">
    <name type="scientific">Kribbella hippodromi</name>
    <dbReference type="NCBI Taxonomy" id="434347"/>
    <lineage>
        <taxon>Bacteria</taxon>
        <taxon>Bacillati</taxon>
        <taxon>Actinomycetota</taxon>
        <taxon>Actinomycetes</taxon>
        <taxon>Propionibacteriales</taxon>
        <taxon>Kribbellaceae</taxon>
        <taxon>Kribbella</taxon>
    </lineage>
</organism>
<comment type="caution">
    <text evidence="10">The sequence shown here is derived from an EMBL/GenBank/DDBJ whole genome shotgun (WGS) entry which is preliminary data.</text>
</comment>
<evidence type="ECO:0000256" key="1">
    <source>
        <dbReference type="ARBA" id="ARBA00004651"/>
    </source>
</evidence>
<name>A0ABN2DKT5_9ACTN</name>
<dbReference type="PROSITE" id="PS51846">
    <property type="entry name" value="CNNM"/>
    <property type="match status" value="1"/>
</dbReference>
<proteinExistence type="predicted"/>
<evidence type="ECO:0000313" key="10">
    <source>
        <dbReference type="EMBL" id="GAA1577959.1"/>
    </source>
</evidence>
<keyword evidence="5 7" id="KW-1133">Transmembrane helix</keyword>
<comment type="subcellular location">
    <subcellularLocation>
        <location evidence="1">Cell membrane</location>
        <topology evidence="1">Multi-pass membrane protein</topology>
    </subcellularLocation>
</comment>
<dbReference type="InterPro" id="IPR051676">
    <property type="entry name" value="UPF0053_domain"/>
</dbReference>
<accession>A0ABN2DKT5</accession>
<protein>
    <submittedName>
        <fullName evidence="10">Hemolysin family protein</fullName>
    </submittedName>
</protein>
<feature type="transmembrane region" description="Helical" evidence="8">
    <location>
        <begin position="49"/>
        <end position="78"/>
    </location>
</feature>
<keyword evidence="3 7" id="KW-0812">Transmembrane</keyword>
<evidence type="ECO:0000256" key="5">
    <source>
        <dbReference type="ARBA" id="ARBA00022989"/>
    </source>
</evidence>
<dbReference type="Pfam" id="PF01595">
    <property type="entry name" value="CNNM"/>
    <property type="match status" value="1"/>
</dbReference>
<evidence type="ECO:0000259" key="9">
    <source>
        <dbReference type="PROSITE" id="PS51846"/>
    </source>
</evidence>
<evidence type="ECO:0000256" key="6">
    <source>
        <dbReference type="ARBA" id="ARBA00023136"/>
    </source>
</evidence>
<evidence type="ECO:0000256" key="2">
    <source>
        <dbReference type="ARBA" id="ARBA00022475"/>
    </source>
</evidence>
<dbReference type="RefSeq" id="WP_344234919.1">
    <property type="nucleotide sequence ID" value="NZ_BAAAPH010000011.1"/>
</dbReference>
<evidence type="ECO:0000256" key="4">
    <source>
        <dbReference type="ARBA" id="ARBA00022737"/>
    </source>
</evidence>